<dbReference type="AlphaFoldDB" id="A0A401KZ72"/>
<comment type="caution">
    <text evidence="2">The sequence shown here is derived from an EMBL/GenBank/DDBJ whole genome shotgun (WGS) entry which is preliminary data.</text>
</comment>
<feature type="region of interest" description="Disordered" evidence="1">
    <location>
        <begin position="1"/>
        <end position="50"/>
    </location>
</feature>
<evidence type="ECO:0000313" key="3">
    <source>
        <dbReference type="Proteomes" id="UP000286921"/>
    </source>
</evidence>
<dbReference type="Proteomes" id="UP000286921">
    <property type="component" value="Unassembled WGS sequence"/>
</dbReference>
<gene>
    <name evidence="2" type="ORF">AAWM_07242</name>
</gene>
<name>A0A401KZ72_ASPAW</name>
<dbReference type="EMBL" id="BDHI01000017">
    <property type="protein sequence ID" value="GCB24357.1"/>
    <property type="molecule type" value="Genomic_DNA"/>
</dbReference>
<evidence type="ECO:0000313" key="2">
    <source>
        <dbReference type="EMBL" id="GCB24357.1"/>
    </source>
</evidence>
<reference evidence="2 3" key="1">
    <citation type="submission" date="2016-09" db="EMBL/GenBank/DDBJ databases">
        <title>Aspergillus awamori IFM 58123T.</title>
        <authorList>
            <person name="Kusuya Y."/>
            <person name="Shimizu M."/>
            <person name="Takahashi H."/>
            <person name="Yaguchi T."/>
        </authorList>
    </citation>
    <scope>NUCLEOTIDE SEQUENCE [LARGE SCALE GENOMIC DNA]</scope>
    <source>
        <strain evidence="2 3">IFM 58123</strain>
    </source>
</reference>
<organism evidence="2 3">
    <name type="scientific">Aspergillus awamori</name>
    <name type="common">Black koji mold</name>
    <dbReference type="NCBI Taxonomy" id="105351"/>
    <lineage>
        <taxon>Eukaryota</taxon>
        <taxon>Fungi</taxon>
        <taxon>Dikarya</taxon>
        <taxon>Ascomycota</taxon>
        <taxon>Pezizomycotina</taxon>
        <taxon>Eurotiomycetes</taxon>
        <taxon>Eurotiomycetidae</taxon>
        <taxon>Eurotiales</taxon>
        <taxon>Aspergillaceae</taxon>
        <taxon>Aspergillus</taxon>
    </lineage>
</organism>
<evidence type="ECO:0000256" key="1">
    <source>
        <dbReference type="SAM" id="MobiDB-lite"/>
    </source>
</evidence>
<keyword evidence="3" id="KW-1185">Reference proteome</keyword>
<proteinExistence type="predicted"/>
<protein>
    <submittedName>
        <fullName evidence="2">Uncharacterized protein</fullName>
    </submittedName>
</protein>
<sequence length="201" mass="22851">MPKSERRAGIRASTRKIESRSTASDPRSIQRLEPVMRSPQQPLRSRRRPSTVSLHVRLLVPDRSADSTHPPAGTGTWLWFSRPSFCPIRDKETLSERLRGVESEKQKLVNDQHRWRQQLSERQETQQLVLEMQHTVTDWHQRLWSPAGLPENADPTALRTALPATTAAPDMWTTQEDGGGAFDNDHDIAPGSGDFTQLLQF</sequence>
<accession>A0A401KZ72</accession>